<dbReference type="GO" id="GO:0042771">
    <property type="term" value="P:intrinsic apoptotic signaling pathway in response to DNA damage by p53 class mediator"/>
    <property type="evidence" value="ECO:0007669"/>
    <property type="project" value="Ensembl"/>
</dbReference>
<proteinExistence type="predicted"/>
<evidence type="ECO:0000313" key="4">
    <source>
        <dbReference type="Ensembl" id="ENSPTXP00000010890.1"/>
    </source>
</evidence>
<gene>
    <name evidence="4" type="primary">PHLDA3</name>
</gene>
<keyword evidence="2" id="KW-0963">Cytoplasm</keyword>
<accession>A0A670YG31</accession>
<dbReference type="AlphaFoldDB" id="A0A670YG31"/>
<dbReference type="GO" id="GO:0043325">
    <property type="term" value="F:phosphatidylinositol-3,4-bisphosphate binding"/>
    <property type="evidence" value="ECO:0007669"/>
    <property type="project" value="Ensembl"/>
</dbReference>
<dbReference type="GO" id="GO:0080025">
    <property type="term" value="F:phosphatidylinositol-3,5-bisphosphate binding"/>
    <property type="evidence" value="ECO:0007669"/>
    <property type="project" value="Ensembl"/>
</dbReference>
<evidence type="ECO:0000259" key="3">
    <source>
        <dbReference type="SMART" id="SM00233"/>
    </source>
</evidence>
<dbReference type="PANTHER" id="PTHR15478">
    <property type="entry name" value="PLECKSTRIN HOMOLOGY-LIKE DOMAIN, PQ-RICH PROTEIN"/>
    <property type="match status" value="1"/>
</dbReference>
<dbReference type="GO" id="GO:0032266">
    <property type="term" value="F:phosphatidylinositol-3-phosphate binding"/>
    <property type="evidence" value="ECO:0007669"/>
    <property type="project" value="Ensembl"/>
</dbReference>
<dbReference type="GO" id="GO:0005547">
    <property type="term" value="F:phosphatidylinositol-3,4,5-trisphosphate binding"/>
    <property type="evidence" value="ECO:0007669"/>
    <property type="project" value="Ensembl"/>
</dbReference>
<dbReference type="GO" id="GO:0043065">
    <property type="term" value="P:positive regulation of apoptotic process"/>
    <property type="evidence" value="ECO:0007669"/>
    <property type="project" value="Ensembl"/>
</dbReference>
<reference evidence="4" key="2">
    <citation type="submission" date="2025-09" db="UniProtKB">
        <authorList>
            <consortium name="Ensembl"/>
        </authorList>
    </citation>
    <scope>IDENTIFICATION</scope>
</reference>
<dbReference type="Gene3D" id="2.30.29.30">
    <property type="entry name" value="Pleckstrin-homology domain (PH domain)/Phosphotyrosine-binding domain (PTB)"/>
    <property type="match status" value="1"/>
</dbReference>
<dbReference type="GO" id="GO:0051898">
    <property type="term" value="P:negative regulation of phosphatidylinositol 3-kinase/protein kinase B signal transduction"/>
    <property type="evidence" value="ECO:0007669"/>
    <property type="project" value="Ensembl"/>
</dbReference>
<name>A0A670YG31_PSETE</name>
<dbReference type="SUPFAM" id="SSF50729">
    <property type="entry name" value="PH domain-like"/>
    <property type="match status" value="1"/>
</dbReference>
<reference evidence="4" key="1">
    <citation type="submission" date="2025-08" db="UniProtKB">
        <authorList>
            <consortium name="Ensembl"/>
        </authorList>
    </citation>
    <scope>IDENTIFICATION</scope>
</reference>
<dbReference type="GO" id="GO:0005886">
    <property type="term" value="C:plasma membrane"/>
    <property type="evidence" value="ECO:0007669"/>
    <property type="project" value="Ensembl"/>
</dbReference>
<dbReference type="GeneTree" id="ENSGT00440000039564"/>
<dbReference type="InterPro" id="IPR001849">
    <property type="entry name" value="PH_domain"/>
</dbReference>
<organism evidence="4 5">
    <name type="scientific">Pseudonaja textilis</name>
    <name type="common">Eastern brown snake</name>
    <dbReference type="NCBI Taxonomy" id="8673"/>
    <lineage>
        <taxon>Eukaryota</taxon>
        <taxon>Metazoa</taxon>
        <taxon>Chordata</taxon>
        <taxon>Craniata</taxon>
        <taxon>Vertebrata</taxon>
        <taxon>Euteleostomi</taxon>
        <taxon>Lepidosauria</taxon>
        <taxon>Squamata</taxon>
        <taxon>Bifurcata</taxon>
        <taxon>Unidentata</taxon>
        <taxon>Episquamata</taxon>
        <taxon>Toxicofera</taxon>
        <taxon>Serpentes</taxon>
        <taxon>Colubroidea</taxon>
        <taxon>Elapidae</taxon>
        <taxon>Hydrophiinae</taxon>
        <taxon>Pseudonaja</taxon>
    </lineage>
</organism>
<dbReference type="Pfam" id="PF00169">
    <property type="entry name" value="PH"/>
    <property type="match status" value="1"/>
</dbReference>
<dbReference type="SMART" id="SM00233">
    <property type="entry name" value="PH"/>
    <property type="match status" value="1"/>
</dbReference>
<evidence type="ECO:0000256" key="2">
    <source>
        <dbReference type="ARBA" id="ARBA00022490"/>
    </source>
</evidence>
<dbReference type="Ensembl" id="ENSPTXT00000011246.1">
    <property type="protein sequence ID" value="ENSPTXP00000010890.1"/>
    <property type="gene ID" value="ENSPTXG00000007697.1"/>
</dbReference>
<dbReference type="GO" id="GO:0005546">
    <property type="term" value="F:phosphatidylinositol-4,5-bisphosphate binding"/>
    <property type="evidence" value="ECO:0007669"/>
    <property type="project" value="Ensembl"/>
</dbReference>
<dbReference type="OMA" id="PSWNADI"/>
<sequence>MAAPMAASEKVLREGVLEKRSGGLLQLWKKKRCLLSEKGLRLFEAGSRGSTRCKELPFAHVKAVECVEWKQRHIYFTVVTDDGAEIDFRCPQEDPSWNADITLALVRFQNQQAVQIVRARHSCRT</sequence>
<dbReference type="CDD" id="cd00821">
    <property type="entry name" value="PH"/>
    <property type="match status" value="1"/>
</dbReference>
<dbReference type="GO" id="GO:0005737">
    <property type="term" value="C:cytoplasm"/>
    <property type="evidence" value="ECO:0007669"/>
    <property type="project" value="UniProtKB-SubCell"/>
</dbReference>
<dbReference type="GO" id="GO:0010314">
    <property type="term" value="F:phosphatidylinositol-5-phosphate binding"/>
    <property type="evidence" value="ECO:0007669"/>
    <property type="project" value="Ensembl"/>
</dbReference>
<evidence type="ECO:0000313" key="5">
    <source>
        <dbReference type="Proteomes" id="UP000472273"/>
    </source>
</evidence>
<keyword evidence="5" id="KW-1185">Reference proteome</keyword>
<dbReference type="InterPro" id="IPR042832">
    <property type="entry name" value="PHLA1/2/3"/>
</dbReference>
<dbReference type="PANTHER" id="PTHR15478:SF5">
    <property type="entry name" value="PLECKSTRIN HOMOLOGY-LIKE DOMAIN FAMILY A MEMBER 3"/>
    <property type="match status" value="1"/>
</dbReference>
<protein>
    <submittedName>
        <fullName evidence="4">Pleckstrin homology like domain family A member 3</fullName>
    </submittedName>
</protein>
<dbReference type="Proteomes" id="UP000472273">
    <property type="component" value="Unplaced"/>
</dbReference>
<evidence type="ECO:0000256" key="1">
    <source>
        <dbReference type="ARBA" id="ARBA00004496"/>
    </source>
</evidence>
<comment type="subcellular location">
    <subcellularLocation>
        <location evidence="1">Cytoplasm</location>
    </subcellularLocation>
</comment>
<feature type="domain" description="PH" evidence="3">
    <location>
        <begin position="11"/>
        <end position="108"/>
    </location>
</feature>
<dbReference type="InterPro" id="IPR011993">
    <property type="entry name" value="PH-like_dom_sf"/>
</dbReference>